<evidence type="ECO:0000259" key="3">
    <source>
        <dbReference type="Pfam" id="PF00294"/>
    </source>
</evidence>
<accession>A0A242K361</accession>
<feature type="domain" description="Carbohydrate kinase PfkB" evidence="3">
    <location>
        <begin position="65"/>
        <end position="356"/>
    </location>
</feature>
<dbReference type="InterPro" id="IPR036390">
    <property type="entry name" value="WH_DNA-bd_sf"/>
</dbReference>
<dbReference type="EMBL" id="CP147247">
    <property type="protein sequence ID" value="WYJ91511.1"/>
    <property type="molecule type" value="Genomic_DNA"/>
</dbReference>
<dbReference type="RefSeq" id="WP_086350571.1">
    <property type="nucleotide sequence ID" value="NZ_CP147247.1"/>
</dbReference>
<dbReference type="Pfam" id="PF00294">
    <property type="entry name" value="PfkB"/>
    <property type="match status" value="1"/>
</dbReference>
<dbReference type="EMBL" id="NGMM01000007">
    <property type="protein sequence ID" value="OTP11476.1"/>
    <property type="molecule type" value="Genomic_DNA"/>
</dbReference>
<evidence type="ECO:0000256" key="2">
    <source>
        <dbReference type="ARBA" id="ARBA00022777"/>
    </source>
</evidence>
<dbReference type="InterPro" id="IPR029056">
    <property type="entry name" value="Ribokinase-like"/>
</dbReference>
<dbReference type="PANTHER" id="PTHR42909:SF4">
    <property type="entry name" value="CARBOHYDRATE KINASE, PFKB FAMILY"/>
    <property type="match status" value="1"/>
</dbReference>
<keyword evidence="2" id="KW-0418">Kinase</keyword>
<dbReference type="SUPFAM" id="SSF46785">
    <property type="entry name" value="Winged helix' DNA-binding domain"/>
    <property type="match status" value="1"/>
</dbReference>
<dbReference type="AlphaFoldDB" id="A0A242K361"/>
<dbReference type="Gene3D" id="1.10.10.10">
    <property type="entry name" value="Winged helix-like DNA-binding domain superfamily/Winged helix DNA-binding domain"/>
    <property type="match status" value="1"/>
</dbReference>
<dbReference type="GO" id="GO:0016798">
    <property type="term" value="F:hydrolase activity, acting on glycosyl bonds"/>
    <property type="evidence" value="ECO:0007669"/>
    <property type="project" value="TreeGrafter"/>
</dbReference>
<evidence type="ECO:0000313" key="6">
    <source>
        <dbReference type="Proteomes" id="UP000195141"/>
    </source>
</evidence>
<evidence type="ECO:0000256" key="1">
    <source>
        <dbReference type="ARBA" id="ARBA00022679"/>
    </source>
</evidence>
<dbReference type="InterPro" id="IPR011611">
    <property type="entry name" value="PfkB_dom"/>
</dbReference>
<gene>
    <name evidence="5" type="ORF">A5888_003279</name>
    <name evidence="4" type="ORF">A5888_003575</name>
</gene>
<dbReference type="InterPro" id="IPR002173">
    <property type="entry name" value="Carboh/pur_kinase_PfkB_CS"/>
</dbReference>
<dbReference type="GO" id="GO:0016301">
    <property type="term" value="F:kinase activity"/>
    <property type="evidence" value="ECO:0007669"/>
    <property type="project" value="UniProtKB-KW"/>
</dbReference>
<organism evidence="4">
    <name type="scientific">Candidatus Enterococcus clewellii</name>
    <dbReference type="NCBI Taxonomy" id="1834193"/>
    <lineage>
        <taxon>Bacteria</taxon>
        <taxon>Bacillati</taxon>
        <taxon>Bacillota</taxon>
        <taxon>Bacilli</taxon>
        <taxon>Lactobacillales</taxon>
        <taxon>Enterococcaceae</taxon>
        <taxon>Enterococcus</taxon>
    </lineage>
</organism>
<keyword evidence="1" id="KW-0808">Transferase</keyword>
<dbReference type="InterPro" id="IPR036388">
    <property type="entry name" value="WH-like_DNA-bd_sf"/>
</dbReference>
<dbReference type="Pfam" id="PF13412">
    <property type="entry name" value="HTH_24"/>
    <property type="match status" value="1"/>
</dbReference>
<proteinExistence type="predicted"/>
<dbReference type="PROSITE" id="PS00584">
    <property type="entry name" value="PFKB_KINASES_2"/>
    <property type="match status" value="1"/>
</dbReference>
<dbReference type="GO" id="GO:0005737">
    <property type="term" value="C:cytoplasm"/>
    <property type="evidence" value="ECO:0007669"/>
    <property type="project" value="TreeGrafter"/>
</dbReference>
<dbReference type="OrthoDB" id="9775849at2"/>
<protein>
    <recommendedName>
        <fullName evidence="3">Carbohydrate kinase PfkB domain-containing protein</fullName>
    </recommendedName>
</protein>
<reference evidence="5" key="2">
    <citation type="submission" date="2017-05" db="EMBL/GenBank/DDBJ databases">
        <authorList>
            <consortium name="The Broad Institute Genomics Platform"/>
            <consortium name="The Broad Institute Genomic Center for Infectious Diseases"/>
            <person name="Earl A."/>
            <person name="Manson A."/>
            <person name="Schwartman J."/>
            <person name="Gilmore M."/>
            <person name="Abouelleil A."/>
            <person name="Cao P."/>
            <person name="Chapman S."/>
            <person name="Cusick C."/>
            <person name="Shea T."/>
            <person name="Young S."/>
            <person name="Neafsey D."/>
            <person name="Nusbaum C."/>
            <person name="Birren B."/>
        </authorList>
    </citation>
    <scope>NUCLEOTIDE SEQUENCE</scope>
    <source>
        <strain evidence="5">9E7_DIV0242</strain>
    </source>
</reference>
<dbReference type="CDD" id="cd01941">
    <property type="entry name" value="YeiC_kinase_like"/>
    <property type="match status" value="1"/>
</dbReference>
<dbReference type="Proteomes" id="UP000195141">
    <property type="component" value="Chromosome"/>
</dbReference>
<dbReference type="SUPFAM" id="SSF53613">
    <property type="entry name" value="Ribokinase-like"/>
    <property type="match status" value="1"/>
</dbReference>
<name>A0A242K361_9ENTE</name>
<evidence type="ECO:0000313" key="5">
    <source>
        <dbReference type="EMBL" id="WYJ91511.1"/>
    </source>
</evidence>
<keyword evidence="6" id="KW-1185">Reference proteome</keyword>
<sequence>MLNAETLNENEKKVLDQIKRDPYISQQELADVVKLSRSAVANITSGLIDKGFLLGKAYVVNECEQIVCIGGANVDRKIYSKEAIQLHTSNPANSSQSVGGVARNIGENMGRLGWDVSMVTVAGRDSDFDLIKRQSAGFMDFSQVEQSDQVTTGSYTAVLDETGNLLVALADMDAYQHLRPDLLVQKEKLLQNAKCIIADLNCPQESLDYLLHFANKHKKPMVLIPVSSPKIKHLPEKLQGLTWLITNCDESETYFNCTITSNEEWEQVVQSWLDLGIENVIVTKGTDGVLAGNKEGELIYQPTLAASKVVDVTGAGDAFCAAVIDAWLEERSLADSLKQATVNAVKTIESKYTVRPELTKNQLIKDMEELHL</sequence>
<evidence type="ECO:0000313" key="4">
    <source>
        <dbReference type="EMBL" id="OTP11476.1"/>
    </source>
</evidence>
<reference evidence="4" key="1">
    <citation type="submission" date="2017-05" db="EMBL/GenBank/DDBJ databases">
        <title>The Genome Sequence of Enterococcus sp. 9E7_DIV0242.</title>
        <authorList>
            <consortium name="The Broad Institute Genomics Platform"/>
            <consortium name="The Broad Institute Genomic Center for Infectious Diseases"/>
            <person name="Earl A."/>
            <person name="Manson A."/>
            <person name="Schwartman J."/>
            <person name="Gilmore M."/>
            <person name="Abouelleil A."/>
            <person name="Cao P."/>
            <person name="Chapman S."/>
            <person name="Cusick C."/>
            <person name="Shea T."/>
            <person name="Young S."/>
            <person name="Neafsey D."/>
            <person name="Nusbaum C."/>
            <person name="Birren B."/>
        </authorList>
    </citation>
    <scope>NUCLEOTIDE SEQUENCE [LARGE SCALE GENOMIC DNA]</scope>
    <source>
        <strain evidence="4">9E7_DIV0242</strain>
    </source>
</reference>
<dbReference type="PANTHER" id="PTHR42909">
    <property type="entry name" value="ZGC:136858"/>
    <property type="match status" value="1"/>
</dbReference>
<dbReference type="Gene3D" id="3.40.1190.20">
    <property type="match status" value="1"/>
</dbReference>
<dbReference type="GO" id="GO:0004730">
    <property type="term" value="F:pseudouridylate synthase activity"/>
    <property type="evidence" value="ECO:0007669"/>
    <property type="project" value="TreeGrafter"/>
</dbReference>
<reference evidence="5" key="3">
    <citation type="submission" date="2024-03" db="EMBL/GenBank/DDBJ databases">
        <title>The Genome Sequence of Enterococcus sp. DIV0242b.</title>
        <authorList>
            <consortium name="The Broad Institute Genomics Platform"/>
            <consortium name="The Broad Institute Microbial Omics Core"/>
            <consortium name="The Broad Institute Genomic Center for Infectious Diseases"/>
            <person name="Earl A."/>
            <person name="Manson A."/>
            <person name="Gilmore M."/>
            <person name="Schwartman J."/>
            <person name="Shea T."/>
            <person name="Abouelleil A."/>
            <person name="Cao P."/>
            <person name="Chapman S."/>
            <person name="Cusick C."/>
            <person name="Young S."/>
            <person name="Neafsey D."/>
            <person name="Nusbaum C."/>
            <person name="Birren B."/>
        </authorList>
    </citation>
    <scope>NUCLEOTIDE SEQUENCE</scope>
    <source>
        <strain evidence="5">9E7_DIV0242</strain>
    </source>
</reference>